<dbReference type="InterPro" id="IPR011990">
    <property type="entry name" value="TPR-like_helical_dom_sf"/>
</dbReference>
<evidence type="ECO:0000256" key="4">
    <source>
        <dbReference type="ARBA" id="ARBA00022490"/>
    </source>
</evidence>
<dbReference type="SUPFAM" id="SSF48452">
    <property type="entry name" value="TPR-like"/>
    <property type="match status" value="1"/>
</dbReference>
<organism evidence="8 9">
    <name type="scientific">Entamoeba histolytica</name>
    <dbReference type="NCBI Taxonomy" id="5759"/>
    <lineage>
        <taxon>Eukaryota</taxon>
        <taxon>Amoebozoa</taxon>
        <taxon>Evosea</taxon>
        <taxon>Archamoebae</taxon>
        <taxon>Mastigamoebida</taxon>
        <taxon>Entamoebidae</taxon>
        <taxon>Entamoeba</taxon>
    </lineage>
</organism>
<evidence type="ECO:0000256" key="2">
    <source>
        <dbReference type="ARBA" id="ARBA00004496"/>
    </source>
</evidence>
<dbReference type="VEuPathDB" id="AmoebaDB:EHI8A_040090"/>
<evidence type="ECO:0000256" key="5">
    <source>
        <dbReference type="ARBA" id="ARBA00022790"/>
    </source>
</evidence>
<dbReference type="eggNOG" id="KOG0686">
    <property type="taxonomic scope" value="Eukaryota"/>
</dbReference>
<dbReference type="InterPro" id="IPR045135">
    <property type="entry name" value="Rpn7_N"/>
</dbReference>
<evidence type="ECO:0000313" key="9">
    <source>
        <dbReference type="Proteomes" id="UP000078387"/>
    </source>
</evidence>
<reference evidence="8 9" key="1">
    <citation type="submission" date="2016-05" db="EMBL/GenBank/DDBJ databases">
        <title>First whole genome sequencing of Entamoeba histolytica HM1:IMSS-clone-6.</title>
        <authorList>
            <person name="Mukherjee Avik.K."/>
            <person name="Izumyama S."/>
            <person name="Nakada-Tsukui K."/>
            <person name="Nozaki T."/>
        </authorList>
    </citation>
    <scope>NUCLEOTIDE SEQUENCE [LARGE SCALE GENOMIC DNA]</scope>
    <source>
        <strain evidence="8 9">HM1:IMSS clone 6</strain>
    </source>
</reference>
<dbReference type="InterPro" id="IPR000717">
    <property type="entry name" value="PCI_dom"/>
</dbReference>
<dbReference type="Gene3D" id="1.25.40.570">
    <property type="match status" value="1"/>
</dbReference>
<dbReference type="PANTHER" id="PTHR14145">
    <property type="entry name" value="26S PROTESOME SUBUNIT 6"/>
    <property type="match status" value="1"/>
</dbReference>
<keyword evidence="4" id="KW-0963">Cytoplasm</keyword>
<evidence type="ECO:0000313" key="8">
    <source>
        <dbReference type="EMBL" id="GAT92552.1"/>
    </source>
</evidence>
<dbReference type="PANTHER" id="PTHR14145:SF2">
    <property type="entry name" value="COP9 SIGNALOSOME COMPLEX SUBUNIT 1"/>
    <property type="match status" value="1"/>
</dbReference>
<dbReference type="Pfam" id="PF01399">
    <property type="entry name" value="PCI"/>
    <property type="match status" value="1"/>
</dbReference>
<comment type="similarity">
    <text evidence="3">Belongs to the CSN1 family.</text>
</comment>
<dbReference type="Pfam" id="PF10602">
    <property type="entry name" value="RPN7"/>
    <property type="match status" value="1"/>
</dbReference>
<sequence>MMNNYIQSYCKYGRIIRYINLLSNGNIGSQELLEAIDYTELTKNIGGFARLKEAVSSTLPLDEPEWKKKIGYSLFEQVKALETEIQSTYGDEERAKLLYKLSDIHEEHGEYSKAIKNVLQAVESLKNKMMCAEGYYRLVRLNIFNENFHQATNFLNKLQSLDAFTGNLYTKFINIISFLLAIRNTETFITAFELLDKVTTFDEKDNWEFGEFLSFQDIAIYGTLIGLLTQKHQTNVIHLINNSKFRNHADTVPELVILLDDYKQNKFSKICNDVQQLEKYFQFNLYFNQSINNVINCIKRKCYIEYIFAYSVVDMNVMAKMFGDSLMTIESALEDYIYSDVIKAKIDAVTHTLNFVDGDERYHAYESALNAVTKAINLSQEIVLKSDAMFDF</sequence>
<dbReference type="SMART" id="SM00088">
    <property type="entry name" value="PINT"/>
    <property type="match status" value="1"/>
</dbReference>
<evidence type="ECO:0000256" key="3">
    <source>
        <dbReference type="ARBA" id="ARBA00008793"/>
    </source>
</evidence>
<name>A0A175JGM0_ENTHI</name>
<dbReference type="EMBL" id="BDEQ01000001">
    <property type="protein sequence ID" value="GAT92552.1"/>
    <property type="molecule type" value="Genomic_DNA"/>
</dbReference>
<protein>
    <submittedName>
        <fullName evidence="8">Cop9 signalosome complex subunit 1 putative</fullName>
    </submittedName>
</protein>
<proteinExistence type="inferred from homology"/>
<dbReference type="SUPFAM" id="SSF46785">
    <property type="entry name" value="Winged helix' DNA-binding domain"/>
    <property type="match status" value="1"/>
</dbReference>
<dbReference type="VEuPathDB" id="AmoebaDB:KM1_002320"/>
<dbReference type="InterPro" id="IPR036390">
    <property type="entry name" value="WH_DNA-bd_sf"/>
</dbReference>
<dbReference type="VEuPathDB" id="AmoebaDB:EHI7A_021460"/>
<accession>A0A175JGM0</accession>
<evidence type="ECO:0000256" key="6">
    <source>
        <dbReference type="ARBA" id="ARBA00023242"/>
    </source>
</evidence>
<evidence type="ECO:0000259" key="7">
    <source>
        <dbReference type="SMART" id="SM00088"/>
    </source>
</evidence>
<dbReference type="Proteomes" id="UP000078387">
    <property type="component" value="Unassembled WGS sequence"/>
</dbReference>
<dbReference type="VEuPathDB" id="AmoebaDB:EHI_182890"/>
<dbReference type="VEuPathDB" id="AmoebaDB:EHI5A_001770"/>
<evidence type="ECO:0000256" key="1">
    <source>
        <dbReference type="ARBA" id="ARBA00004123"/>
    </source>
</evidence>
<dbReference type="GO" id="GO:0005737">
    <property type="term" value="C:cytoplasm"/>
    <property type="evidence" value="ECO:0007669"/>
    <property type="project" value="UniProtKB-SubCell"/>
</dbReference>
<comment type="caution">
    <text evidence="8">The sequence shown here is derived from an EMBL/GenBank/DDBJ whole genome shotgun (WGS) entry which is preliminary data.</text>
</comment>
<keyword evidence="6" id="KW-0539">Nucleus</keyword>
<dbReference type="AlphaFoldDB" id="A0A175JGM0"/>
<gene>
    <name evidence="8" type="ORF">CL6EHI_182890</name>
</gene>
<dbReference type="GO" id="GO:0008180">
    <property type="term" value="C:COP9 signalosome"/>
    <property type="evidence" value="ECO:0007669"/>
    <property type="project" value="UniProtKB-KW"/>
</dbReference>
<dbReference type="InterPro" id="IPR019585">
    <property type="entry name" value="Rpn7/CSN1"/>
</dbReference>
<feature type="domain" description="PCI" evidence="7">
    <location>
        <begin position="289"/>
        <end position="372"/>
    </location>
</feature>
<dbReference type="FunFam" id="1.25.40.570:FF:000030">
    <property type="entry name" value="COP9 signalosome complex subunit 1, putative"/>
    <property type="match status" value="1"/>
</dbReference>
<comment type="subcellular location">
    <subcellularLocation>
        <location evidence="2">Cytoplasm</location>
    </subcellularLocation>
    <subcellularLocation>
        <location evidence="1">Nucleus</location>
    </subcellularLocation>
</comment>
<keyword evidence="5" id="KW-0736">Signalosome</keyword>